<protein>
    <submittedName>
        <fullName evidence="2">DUF4365 domain-containing protein</fullName>
    </submittedName>
</protein>
<dbReference type="RefSeq" id="WP_188177658.1">
    <property type="nucleotide sequence ID" value="NZ_JACVVD010000013.1"/>
</dbReference>
<keyword evidence="3" id="KW-1185">Reference proteome</keyword>
<gene>
    <name evidence="2" type="ORF">ICC18_27815</name>
</gene>
<name>A0A926KUQ2_9BACL</name>
<dbReference type="EMBL" id="JACVVD010000013">
    <property type="protein sequence ID" value="MBD0383887.1"/>
    <property type="molecule type" value="Genomic_DNA"/>
</dbReference>
<sequence>MYDHLPATHPLNNFRDIESVGFALYLLGKHRRAIAQTATVDKWPNTDGIIDLLSINGELIGKFDIQIKKLPDDHNMVFDLPVKYLSYCLKVASEPTITLMVDTINEKIYWFHVTKEWIQASNYSENKETVRIPLSDDRCLDRSNISYLTHWEEIAKENRRHKNMLQQLLDAEKGNTFLRMNLLDESYSPILSNIKMSVITRQENEDGSFTFIMANTYEFEETVFLQVNAHLSPDLVPTLSLNMSPMSKENAFHNMIYFKCLAQLRTSGRFYLADNHSDFWAEGAVQFEEPIEHIENSIKFYKTVVDLERRINEKLPLSQSELTPNELRCVEQLVSATQSGFVLAALTGIKLPYPSNEIDMNEALRIKSQIINAEGHWGINLGNKILASSKPFIIIKEEEDGTLIQPDPSGKFAIIFEQFYLGEFSDVFKRINTNDSSDVDTQ</sequence>
<dbReference type="InterPro" id="IPR025375">
    <property type="entry name" value="DUF4365"/>
</dbReference>
<organism evidence="2 3">
    <name type="scientific">Paenibacillus sedimenti</name>
    <dbReference type="NCBI Taxonomy" id="2770274"/>
    <lineage>
        <taxon>Bacteria</taxon>
        <taxon>Bacillati</taxon>
        <taxon>Bacillota</taxon>
        <taxon>Bacilli</taxon>
        <taxon>Bacillales</taxon>
        <taxon>Paenibacillaceae</taxon>
        <taxon>Paenibacillus</taxon>
    </lineage>
</organism>
<accession>A0A926KUQ2</accession>
<feature type="domain" description="DUF4365" evidence="1">
    <location>
        <begin position="41"/>
        <end position="144"/>
    </location>
</feature>
<evidence type="ECO:0000259" key="1">
    <source>
        <dbReference type="Pfam" id="PF14280"/>
    </source>
</evidence>
<dbReference type="Proteomes" id="UP000650466">
    <property type="component" value="Unassembled WGS sequence"/>
</dbReference>
<proteinExistence type="predicted"/>
<comment type="caution">
    <text evidence="2">The sequence shown here is derived from an EMBL/GenBank/DDBJ whole genome shotgun (WGS) entry which is preliminary data.</text>
</comment>
<evidence type="ECO:0000313" key="2">
    <source>
        <dbReference type="EMBL" id="MBD0383887.1"/>
    </source>
</evidence>
<evidence type="ECO:0000313" key="3">
    <source>
        <dbReference type="Proteomes" id="UP000650466"/>
    </source>
</evidence>
<dbReference type="AlphaFoldDB" id="A0A926KUQ2"/>
<dbReference type="Pfam" id="PF14280">
    <property type="entry name" value="DUF4365"/>
    <property type="match status" value="1"/>
</dbReference>
<reference evidence="2" key="1">
    <citation type="submission" date="2020-09" db="EMBL/GenBank/DDBJ databases">
        <title>Draft Genome Sequence of Paenibacillus sp. WST5.</title>
        <authorList>
            <person name="Bao Z."/>
        </authorList>
    </citation>
    <scope>NUCLEOTIDE SEQUENCE</scope>
    <source>
        <strain evidence="2">WST5</strain>
    </source>
</reference>